<keyword evidence="1" id="KW-0472">Membrane</keyword>
<comment type="caution">
    <text evidence="2">The sequence shown here is derived from an EMBL/GenBank/DDBJ whole genome shotgun (WGS) entry which is preliminary data.</text>
</comment>
<dbReference type="Proteomes" id="UP001262889">
    <property type="component" value="Unassembled WGS sequence"/>
</dbReference>
<evidence type="ECO:0000313" key="3">
    <source>
        <dbReference type="Proteomes" id="UP001262889"/>
    </source>
</evidence>
<keyword evidence="1" id="KW-0812">Transmembrane</keyword>
<evidence type="ECO:0000313" key="2">
    <source>
        <dbReference type="EMBL" id="MDT0644470.1"/>
    </source>
</evidence>
<feature type="transmembrane region" description="Helical" evidence="1">
    <location>
        <begin position="6"/>
        <end position="27"/>
    </location>
</feature>
<sequence>MKLEQRLGLIGLAGLLVAGFVYTNLYIHKKNRQDIKEIAEELAYAWKSKLNLTLDQVHKLEELIIEYTIKKNEIINSSLKHDSQITKLKSIQKSENTALKKLFNEEQFENYTAINRQITQKS</sequence>
<evidence type="ECO:0000256" key="1">
    <source>
        <dbReference type="SAM" id="Phobius"/>
    </source>
</evidence>
<proteinExistence type="predicted"/>
<gene>
    <name evidence="2" type="ORF">RM553_16645</name>
</gene>
<protein>
    <submittedName>
        <fullName evidence="2">Uncharacterized protein</fullName>
    </submittedName>
</protein>
<name>A0ABU3CEQ4_9FLAO</name>
<keyword evidence="1" id="KW-1133">Transmembrane helix</keyword>
<organism evidence="2 3">
    <name type="scientific">Autumnicola tepida</name>
    <dbReference type="NCBI Taxonomy" id="3075595"/>
    <lineage>
        <taxon>Bacteria</taxon>
        <taxon>Pseudomonadati</taxon>
        <taxon>Bacteroidota</taxon>
        <taxon>Flavobacteriia</taxon>
        <taxon>Flavobacteriales</taxon>
        <taxon>Flavobacteriaceae</taxon>
        <taxon>Autumnicola</taxon>
    </lineage>
</organism>
<dbReference type="RefSeq" id="WP_311536087.1">
    <property type="nucleotide sequence ID" value="NZ_JAVRHQ010000027.1"/>
</dbReference>
<keyword evidence="3" id="KW-1185">Reference proteome</keyword>
<accession>A0ABU3CEQ4</accession>
<reference evidence="2 3" key="1">
    <citation type="submission" date="2023-09" db="EMBL/GenBank/DDBJ databases">
        <authorList>
            <person name="Rey-Velasco X."/>
        </authorList>
    </citation>
    <scope>NUCLEOTIDE SEQUENCE [LARGE SCALE GENOMIC DNA]</scope>
    <source>
        <strain evidence="2 3">F363</strain>
    </source>
</reference>
<dbReference type="EMBL" id="JAVRHQ010000027">
    <property type="protein sequence ID" value="MDT0644470.1"/>
    <property type="molecule type" value="Genomic_DNA"/>
</dbReference>